<dbReference type="EMBL" id="JAKOGI010000077">
    <property type="protein sequence ID" value="KAJ8445414.1"/>
    <property type="molecule type" value="Genomic_DNA"/>
</dbReference>
<organism evidence="11 12">
    <name type="scientific">Carnegiea gigantea</name>
    <dbReference type="NCBI Taxonomy" id="171969"/>
    <lineage>
        <taxon>Eukaryota</taxon>
        <taxon>Viridiplantae</taxon>
        <taxon>Streptophyta</taxon>
        <taxon>Embryophyta</taxon>
        <taxon>Tracheophyta</taxon>
        <taxon>Spermatophyta</taxon>
        <taxon>Magnoliopsida</taxon>
        <taxon>eudicotyledons</taxon>
        <taxon>Gunneridae</taxon>
        <taxon>Pentapetalae</taxon>
        <taxon>Caryophyllales</taxon>
        <taxon>Cactineae</taxon>
        <taxon>Cactaceae</taxon>
        <taxon>Cactoideae</taxon>
        <taxon>Echinocereeae</taxon>
        <taxon>Carnegiea</taxon>
    </lineage>
</organism>
<dbReference type="GO" id="GO:0016020">
    <property type="term" value="C:membrane"/>
    <property type="evidence" value="ECO:0007669"/>
    <property type="project" value="UniProtKB-SubCell"/>
</dbReference>
<keyword evidence="4" id="KW-0732">Signal</keyword>
<keyword evidence="8" id="KW-0675">Receptor</keyword>
<evidence type="ECO:0000256" key="2">
    <source>
        <dbReference type="ARBA" id="ARBA00022614"/>
    </source>
</evidence>
<evidence type="ECO:0000256" key="8">
    <source>
        <dbReference type="ARBA" id="ARBA00023170"/>
    </source>
</evidence>
<reference evidence="11" key="1">
    <citation type="submission" date="2022-04" db="EMBL/GenBank/DDBJ databases">
        <title>Carnegiea gigantea Genome sequencing and assembly v2.</title>
        <authorList>
            <person name="Copetti D."/>
            <person name="Sanderson M.J."/>
            <person name="Burquez A."/>
            <person name="Wojciechowski M.F."/>
        </authorList>
    </citation>
    <scope>NUCLEOTIDE SEQUENCE</scope>
    <source>
        <strain evidence="11">SGP5-SGP5p</strain>
        <tissue evidence="11">Aerial part</tissue>
    </source>
</reference>
<evidence type="ECO:0000256" key="9">
    <source>
        <dbReference type="ARBA" id="ARBA00023180"/>
    </source>
</evidence>
<protein>
    <submittedName>
        <fullName evidence="11">Uncharacterized protein</fullName>
    </submittedName>
</protein>
<dbReference type="SUPFAM" id="SSF52058">
    <property type="entry name" value="L domain-like"/>
    <property type="match status" value="1"/>
</dbReference>
<evidence type="ECO:0000256" key="3">
    <source>
        <dbReference type="ARBA" id="ARBA00022692"/>
    </source>
</evidence>
<dbReference type="Gene3D" id="3.80.10.10">
    <property type="entry name" value="Ribonuclease Inhibitor"/>
    <property type="match status" value="1"/>
</dbReference>
<dbReference type="AlphaFoldDB" id="A0A9Q1KKX0"/>
<feature type="compositionally biased region" description="Basic and acidic residues" evidence="10">
    <location>
        <begin position="128"/>
        <end position="137"/>
    </location>
</feature>
<proteinExistence type="predicted"/>
<keyword evidence="9" id="KW-0325">Glycoprotein</keyword>
<feature type="region of interest" description="Disordered" evidence="10">
    <location>
        <begin position="128"/>
        <end position="161"/>
    </location>
</feature>
<keyword evidence="3" id="KW-0812">Transmembrane</keyword>
<dbReference type="InterPro" id="IPR032675">
    <property type="entry name" value="LRR_dom_sf"/>
</dbReference>
<evidence type="ECO:0000256" key="10">
    <source>
        <dbReference type="SAM" id="MobiDB-lite"/>
    </source>
</evidence>
<keyword evidence="6" id="KW-1133">Transmembrane helix</keyword>
<dbReference type="Pfam" id="PF00560">
    <property type="entry name" value="LRR_1"/>
    <property type="match status" value="3"/>
</dbReference>
<dbReference type="PANTHER" id="PTHR27000:SF642">
    <property type="entry name" value="INACTIVE LEUCINE-RICH REPEAT RECEPTOR KINASE XIAO-RELATED"/>
    <property type="match status" value="1"/>
</dbReference>
<evidence type="ECO:0000313" key="12">
    <source>
        <dbReference type="Proteomes" id="UP001153076"/>
    </source>
</evidence>
<comment type="caution">
    <text evidence="11">The sequence shown here is derived from an EMBL/GenBank/DDBJ whole genome shotgun (WGS) entry which is preliminary data.</text>
</comment>
<dbReference type="InterPro" id="IPR001611">
    <property type="entry name" value="Leu-rich_rpt"/>
</dbReference>
<evidence type="ECO:0000256" key="1">
    <source>
        <dbReference type="ARBA" id="ARBA00004479"/>
    </source>
</evidence>
<dbReference type="PANTHER" id="PTHR27000">
    <property type="entry name" value="LEUCINE-RICH REPEAT RECEPTOR-LIKE PROTEIN KINASE FAMILY PROTEIN-RELATED"/>
    <property type="match status" value="1"/>
</dbReference>
<evidence type="ECO:0000313" key="11">
    <source>
        <dbReference type="EMBL" id="KAJ8445414.1"/>
    </source>
</evidence>
<accession>A0A9Q1KKX0</accession>
<dbReference type="Proteomes" id="UP001153076">
    <property type="component" value="Unassembled WGS sequence"/>
</dbReference>
<name>A0A9Q1KKX0_9CARY</name>
<keyword evidence="7" id="KW-0472">Membrane</keyword>
<keyword evidence="12" id="KW-1185">Reference proteome</keyword>
<keyword evidence="5" id="KW-0677">Repeat</keyword>
<evidence type="ECO:0000256" key="6">
    <source>
        <dbReference type="ARBA" id="ARBA00022989"/>
    </source>
</evidence>
<evidence type="ECO:0000256" key="4">
    <source>
        <dbReference type="ARBA" id="ARBA00022729"/>
    </source>
</evidence>
<evidence type="ECO:0000256" key="7">
    <source>
        <dbReference type="ARBA" id="ARBA00023136"/>
    </source>
</evidence>
<keyword evidence="2" id="KW-0433">Leucine-rich repeat</keyword>
<evidence type="ECO:0000256" key="5">
    <source>
        <dbReference type="ARBA" id="ARBA00022737"/>
    </source>
</evidence>
<comment type="subcellular location">
    <subcellularLocation>
        <location evidence="1">Membrane</location>
        <topology evidence="1">Single-pass type I membrane protein</topology>
    </subcellularLocation>
</comment>
<dbReference type="OrthoDB" id="1750688at2759"/>
<sequence length="161" mass="17044">MPRGIQGQIVITIDLSGLKLAGTISPAIDTSSLTPLQSISLAGNRLTRVLPSSLSHLSNLQYLNLFGGKLGGPVPSFLGSLPGVVTLDLSYNNFSGPLPALYAFQPTNCPIVRGKIILILRAGSEDFRARPSKDQTDHATSANPSESPSSDSEVEFEHEMA</sequence>
<gene>
    <name evidence="11" type="ORF">Cgig2_031227</name>
</gene>